<organism evidence="1 2">
    <name type="scientific">Ambrosiozyma monospora</name>
    <name type="common">Yeast</name>
    <name type="synonym">Endomycopsis monosporus</name>
    <dbReference type="NCBI Taxonomy" id="43982"/>
    <lineage>
        <taxon>Eukaryota</taxon>
        <taxon>Fungi</taxon>
        <taxon>Dikarya</taxon>
        <taxon>Ascomycota</taxon>
        <taxon>Saccharomycotina</taxon>
        <taxon>Pichiomycetes</taxon>
        <taxon>Pichiales</taxon>
        <taxon>Pichiaceae</taxon>
        <taxon>Ambrosiozyma</taxon>
    </lineage>
</organism>
<gene>
    <name evidence="1" type="ORF">Amon01_000890100</name>
</gene>
<proteinExistence type="predicted"/>
<dbReference type="AlphaFoldDB" id="A0A9W6SWZ6"/>
<evidence type="ECO:0000313" key="1">
    <source>
        <dbReference type="EMBL" id="GME67733.1"/>
    </source>
</evidence>
<reference evidence="1" key="1">
    <citation type="submission" date="2023-04" db="EMBL/GenBank/DDBJ databases">
        <title>Ambrosiozyma monospora NBRC 1965.</title>
        <authorList>
            <person name="Ichikawa N."/>
            <person name="Sato H."/>
            <person name="Tonouchi N."/>
        </authorList>
    </citation>
    <scope>NUCLEOTIDE SEQUENCE</scope>
    <source>
        <strain evidence="1">NBRC 1965</strain>
    </source>
</reference>
<evidence type="ECO:0000313" key="2">
    <source>
        <dbReference type="Proteomes" id="UP001165063"/>
    </source>
</evidence>
<comment type="caution">
    <text evidence="1">The sequence shown here is derived from an EMBL/GenBank/DDBJ whole genome shotgun (WGS) entry which is preliminary data.</text>
</comment>
<keyword evidence="2" id="KW-1185">Reference proteome</keyword>
<dbReference type="Proteomes" id="UP001165063">
    <property type="component" value="Unassembled WGS sequence"/>
</dbReference>
<name>A0A9W6SWZ6_AMBMO</name>
<protein>
    <submittedName>
        <fullName evidence="1">Unnamed protein product</fullName>
    </submittedName>
</protein>
<accession>A0A9W6SWZ6</accession>
<sequence>MSRKPFTNVLYQPEFISDPEFVSPERQDARFVFETYCNHTQRNLTCIDFPKDGIVQRLGSGKRYHEAMLEIEKNASHDEVTVCWFYCLVSLPEWHFTVRQAQVQVHNNQESGITPSTVLNSQIVDVIKLNIIKYRGTNITIPTRDMLDTFKCALIAKVKTATRAKIFEFRKSFKQINYEEFTSDSSEVAFQRIMDSLGKLAALMMNFIQSPDNTLKNLFEYRTGTGVKLHIAGNRCSPAGCIFYPSENDPSKKRFIIKTWELKHPYISNDMKTVANMSDSKMLFRQLIPHCLAARSILVLMVRLFSTTFKR</sequence>
<dbReference type="EMBL" id="BSXU01008952">
    <property type="protein sequence ID" value="GME67733.1"/>
    <property type="molecule type" value="Genomic_DNA"/>
</dbReference>